<proteinExistence type="predicted"/>
<evidence type="ECO:0000313" key="9">
    <source>
        <dbReference type="Proteomes" id="UP000321234"/>
    </source>
</evidence>
<dbReference type="PANTHER" id="PTHR35007:SF3">
    <property type="entry name" value="POSSIBLE CONSERVED ALANINE RICH MEMBRANE PROTEIN"/>
    <property type="match status" value="1"/>
</dbReference>
<name>A0A5C8ZMA5_9ACTN</name>
<gene>
    <name evidence="8" type="ORF">FMM08_02595</name>
</gene>
<evidence type="ECO:0000256" key="4">
    <source>
        <dbReference type="ARBA" id="ARBA00022989"/>
    </source>
</evidence>
<dbReference type="Pfam" id="PF00482">
    <property type="entry name" value="T2SSF"/>
    <property type="match status" value="1"/>
</dbReference>
<evidence type="ECO:0000256" key="3">
    <source>
        <dbReference type="ARBA" id="ARBA00022692"/>
    </source>
</evidence>
<evidence type="ECO:0000256" key="1">
    <source>
        <dbReference type="ARBA" id="ARBA00004651"/>
    </source>
</evidence>
<dbReference type="RefSeq" id="WP_147924716.1">
    <property type="nucleotide sequence ID" value="NZ_VKAC01000001.1"/>
</dbReference>
<dbReference type="OrthoDB" id="3217742at2"/>
<reference evidence="8 9" key="1">
    <citation type="submission" date="2019-07" db="EMBL/GenBank/DDBJ databases">
        <title>Quadrisphaera sp. strain DD2A genome sequencing and assembly.</title>
        <authorList>
            <person name="Kim I."/>
        </authorList>
    </citation>
    <scope>NUCLEOTIDE SEQUENCE [LARGE SCALE GENOMIC DNA]</scope>
    <source>
        <strain evidence="8 9">DD2A</strain>
    </source>
</reference>
<sequence>MGALTGLLLGAGLFCLWWACWVDAQDDDATGDRPGLRDRAEDLLGSAGLTGLPPAALPTACAATALAVAVAALLVSGSAVLALLLGAGASWGPVALLRARARSRAAAVRELWPDAVDHLASGVRAGLSLPEALAALAVHGPEPLRPAFADFADDHRATGRFLPALDRLKEALADPVADRVVEALRLTREVGGSDLGRVLRSLSAFLRDDARTRGELLARQSWTVATARLAVAAPWVVLLLLCTRPGTVDAFREPAGALVIGAGAACCVLAYVVMRRVGRLPEDERVLR</sequence>
<feature type="domain" description="Type II secretion system protein GspF" evidence="7">
    <location>
        <begin position="116"/>
        <end position="240"/>
    </location>
</feature>
<evidence type="ECO:0000256" key="2">
    <source>
        <dbReference type="ARBA" id="ARBA00022475"/>
    </source>
</evidence>
<feature type="transmembrane region" description="Helical" evidence="6">
    <location>
        <begin position="62"/>
        <end position="94"/>
    </location>
</feature>
<feature type="transmembrane region" description="Helical" evidence="6">
    <location>
        <begin position="255"/>
        <end position="274"/>
    </location>
</feature>
<keyword evidence="2" id="KW-1003">Cell membrane</keyword>
<dbReference type="GO" id="GO:0005886">
    <property type="term" value="C:plasma membrane"/>
    <property type="evidence" value="ECO:0007669"/>
    <property type="project" value="UniProtKB-SubCell"/>
</dbReference>
<keyword evidence="5 6" id="KW-0472">Membrane</keyword>
<evidence type="ECO:0000256" key="6">
    <source>
        <dbReference type="SAM" id="Phobius"/>
    </source>
</evidence>
<feature type="transmembrane region" description="Helical" evidence="6">
    <location>
        <begin position="221"/>
        <end position="243"/>
    </location>
</feature>
<dbReference type="Proteomes" id="UP000321234">
    <property type="component" value="Unassembled WGS sequence"/>
</dbReference>
<evidence type="ECO:0000313" key="8">
    <source>
        <dbReference type="EMBL" id="TXR58106.1"/>
    </source>
</evidence>
<dbReference type="PANTHER" id="PTHR35007">
    <property type="entry name" value="INTEGRAL MEMBRANE PROTEIN-RELATED"/>
    <property type="match status" value="1"/>
</dbReference>
<dbReference type="AlphaFoldDB" id="A0A5C8ZMA5"/>
<evidence type="ECO:0000259" key="7">
    <source>
        <dbReference type="Pfam" id="PF00482"/>
    </source>
</evidence>
<protein>
    <submittedName>
        <fullName evidence="8">Type II secretion system F family protein</fullName>
    </submittedName>
</protein>
<accession>A0A5C8ZMA5</accession>
<evidence type="ECO:0000256" key="5">
    <source>
        <dbReference type="ARBA" id="ARBA00023136"/>
    </source>
</evidence>
<dbReference type="EMBL" id="VKAC01000001">
    <property type="protein sequence ID" value="TXR58106.1"/>
    <property type="molecule type" value="Genomic_DNA"/>
</dbReference>
<keyword evidence="4 6" id="KW-1133">Transmembrane helix</keyword>
<dbReference type="InterPro" id="IPR018076">
    <property type="entry name" value="T2SS_GspF_dom"/>
</dbReference>
<organism evidence="8 9">
    <name type="scientific">Quadrisphaera setariae</name>
    <dbReference type="NCBI Taxonomy" id="2593304"/>
    <lineage>
        <taxon>Bacteria</taxon>
        <taxon>Bacillati</taxon>
        <taxon>Actinomycetota</taxon>
        <taxon>Actinomycetes</taxon>
        <taxon>Kineosporiales</taxon>
        <taxon>Kineosporiaceae</taxon>
        <taxon>Quadrisphaera</taxon>
    </lineage>
</organism>
<comment type="subcellular location">
    <subcellularLocation>
        <location evidence="1">Cell membrane</location>
        <topology evidence="1">Multi-pass membrane protein</topology>
    </subcellularLocation>
</comment>
<keyword evidence="3 6" id="KW-0812">Transmembrane</keyword>
<keyword evidence="9" id="KW-1185">Reference proteome</keyword>
<comment type="caution">
    <text evidence="8">The sequence shown here is derived from an EMBL/GenBank/DDBJ whole genome shotgun (WGS) entry which is preliminary data.</text>
</comment>